<feature type="transmembrane region" description="Helical" evidence="2">
    <location>
        <begin position="106"/>
        <end position="123"/>
    </location>
</feature>
<protein>
    <submittedName>
        <fullName evidence="4">Vacuolar-type H+-ATPase subunit I/STV1</fullName>
    </submittedName>
</protein>
<reference evidence="4 5" key="1">
    <citation type="submission" date="2021-03" db="EMBL/GenBank/DDBJ databases">
        <title>Sequencing the genomes of 1000 actinobacteria strains.</title>
        <authorList>
            <person name="Klenk H.-P."/>
        </authorList>
    </citation>
    <scope>NUCLEOTIDE SEQUENCE [LARGE SCALE GENOMIC DNA]</scope>
    <source>
        <strain evidence="4 5">DSM 45256</strain>
    </source>
</reference>
<evidence type="ECO:0000313" key="5">
    <source>
        <dbReference type="Proteomes" id="UP001519295"/>
    </source>
</evidence>
<keyword evidence="5" id="KW-1185">Reference proteome</keyword>
<sequence length="154" mass="16649">MSLSQKPTSPEFKEVHPNSDAGPLGLRRSAWTTGLAFFAGILMITAGVFGALQGIVALFRNEVYVVGPEYVFAFDLTTWGWAHLVVGILLAAAGAALLTGRTWGRAVGIGIAVLSMLANFLFIPYYPVWSIVIIILNVFVIMALCAYNRDLART</sequence>
<dbReference type="RefSeq" id="WP_210029950.1">
    <property type="nucleotide sequence ID" value="NZ_JAGINU010000001.1"/>
</dbReference>
<organism evidence="4 5">
    <name type="scientific">Pseudonocardia parietis</name>
    <dbReference type="NCBI Taxonomy" id="570936"/>
    <lineage>
        <taxon>Bacteria</taxon>
        <taxon>Bacillati</taxon>
        <taxon>Actinomycetota</taxon>
        <taxon>Actinomycetes</taxon>
        <taxon>Pseudonocardiales</taxon>
        <taxon>Pseudonocardiaceae</taxon>
        <taxon>Pseudonocardia</taxon>
    </lineage>
</organism>
<accession>A0ABS4VXD7</accession>
<evidence type="ECO:0000256" key="1">
    <source>
        <dbReference type="SAM" id="MobiDB-lite"/>
    </source>
</evidence>
<evidence type="ECO:0000259" key="3">
    <source>
        <dbReference type="Pfam" id="PF23636"/>
    </source>
</evidence>
<dbReference type="Proteomes" id="UP001519295">
    <property type="component" value="Unassembled WGS sequence"/>
</dbReference>
<keyword evidence="2" id="KW-0472">Membrane</keyword>
<feature type="transmembrane region" description="Helical" evidence="2">
    <location>
        <begin position="35"/>
        <end position="59"/>
    </location>
</feature>
<gene>
    <name evidence="4" type="ORF">JOF36_004278</name>
</gene>
<feature type="transmembrane region" description="Helical" evidence="2">
    <location>
        <begin position="129"/>
        <end position="147"/>
    </location>
</feature>
<keyword evidence="2" id="KW-0812">Transmembrane</keyword>
<dbReference type="Pfam" id="PF23636">
    <property type="entry name" value="DUF7144"/>
    <property type="match status" value="1"/>
</dbReference>
<evidence type="ECO:0000313" key="4">
    <source>
        <dbReference type="EMBL" id="MBP2368582.1"/>
    </source>
</evidence>
<dbReference type="InterPro" id="IPR055568">
    <property type="entry name" value="DUF7144"/>
</dbReference>
<dbReference type="EMBL" id="JAGINU010000001">
    <property type="protein sequence ID" value="MBP2368582.1"/>
    <property type="molecule type" value="Genomic_DNA"/>
</dbReference>
<name>A0ABS4VXD7_9PSEU</name>
<proteinExistence type="predicted"/>
<comment type="caution">
    <text evidence="4">The sequence shown here is derived from an EMBL/GenBank/DDBJ whole genome shotgun (WGS) entry which is preliminary data.</text>
</comment>
<feature type="transmembrane region" description="Helical" evidence="2">
    <location>
        <begin position="79"/>
        <end position="99"/>
    </location>
</feature>
<feature type="domain" description="DUF7144" evidence="3">
    <location>
        <begin position="36"/>
        <end position="148"/>
    </location>
</feature>
<keyword evidence="2" id="KW-1133">Transmembrane helix</keyword>
<feature type="region of interest" description="Disordered" evidence="1">
    <location>
        <begin position="1"/>
        <end position="20"/>
    </location>
</feature>
<evidence type="ECO:0000256" key="2">
    <source>
        <dbReference type="SAM" id="Phobius"/>
    </source>
</evidence>